<protein>
    <recommendedName>
        <fullName evidence="3">Adhesin</fullName>
    </recommendedName>
</protein>
<gene>
    <name evidence="1" type="ORF">OI18_23440</name>
</gene>
<evidence type="ECO:0000313" key="2">
    <source>
        <dbReference type="Proteomes" id="UP000031408"/>
    </source>
</evidence>
<dbReference type="Gene3D" id="2.40.10.10">
    <property type="entry name" value="Trypsin-like serine proteases"/>
    <property type="match status" value="3"/>
</dbReference>
<dbReference type="STRING" id="1349421.OI18_23440"/>
<reference evidence="1 2" key="1">
    <citation type="submission" date="2014-11" db="EMBL/GenBank/DDBJ databases">
        <title>Genome sequence of Flavihumibacter solisilvae 3-3.</title>
        <authorList>
            <person name="Zhou G."/>
            <person name="Li M."/>
            <person name="Wang G."/>
        </authorList>
    </citation>
    <scope>NUCLEOTIDE SEQUENCE [LARGE SCALE GENOMIC DNA]</scope>
    <source>
        <strain evidence="1 2">3-3</strain>
    </source>
</reference>
<organism evidence="1 2">
    <name type="scientific">Flavihumibacter solisilvae</name>
    <dbReference type="NCBI Taxonomy" id="1349421"/>
    <lineage>
        <taxon>Bacteria</taxon>
        <taxon>Pseudomonadati</taxon>
        <taxon>Bacteroidota</taxon>
        <taxon>Chitinophagia</taxon>
        <taxon>Chitinophagales</taxon>
        <taxon>Chitinophagaceae</taxon>
        <taxon>Flavihumibacter</taxon>
    </lineage>
</organism>
<evidence type="ECO:0008006" key="3">
    <source>
        <dbReference type="Google" id="ProtNLM"/>
    </source>
</evidence>
<dbReference type="Proteomes" id="UP000031408">
    <property type="component" value="Unassembled WGS sequence"/>
</dbReference>
<keyword evidence="2" id="KW-1185">Reference proteome</keyword>
<feature type="non-terminal residue" evidence="1">
    <location>
        <position position="243"/>
    </location>
</feature>
<dbReference type="Pfam" id="PF13573">
    <property type="entry name" value="SprB"/>
    <property type="match status" value="3"/>
</dbReference>
<dbReference type="EMBL" id="JSVC01000064">
    <property type="protein sequence ID" value="KIC89771.1"/>
    <property type="molecule type" value="Genomic_DNA"/>
</dbReference>
<dbReference type="InterPro" id="IPR043504">
    <property type="entry name" value="Peptidase_S1_PA_chymotrypsin"/>
</dbReference>
<comment type="caution">
    <text evidence="1">The sequence shown here is derived from an EMBL/GenBank/DDBJ whole genome shotgun (WGS) entry which is preliminary data.</text>
</comment>
<evidence type="ECO:0000313" key="1">
    <source>
        <dbReference type="EMBL" id="KIC89771.1"/>
    </source>
</evidence>
<sequence length="243" mass="24108">WNTSPVQTTATASNLIAGTYTVTVTDAAGCITTTTVTITEPPVLAATTFGNNVDCFGTATGSATVNVTGGTALFTYSWNTSPVQTTATASNLTAGTYTVTVTDAMGCITTATVTITEPPVLAATTVGNNVACFGTATGSAIVNVSGGTAPFTYNWNTLPAQTGATATGLVAGTYTVTVIDAMGCITTATVTITEPPVLAATTVGNNVDCFGTTTGSATVNVTGGTAPYTYSWNTLPVQTGATA</sequence>
<dbReference type="AlphaFoldDB" id="A0A0C1KQN0"/>
<feature type="non-terminal residue" evidence="1">
    <location>
        <position position="1"/>
    </location>
</feature>
<proteinExistence type="predicted"/>
<dbReference type="InterPro" id="IPR025667">
    <property type="entry name" value="SprB_repeat"/>
</dbReference>
<accession>A0A0C1KQN0</accession>
<name>A0A0C1KQN0_9BACT</name>
<dbReference type="RefSeq" id="WP_039144805.1">
    <property type="nucleotide sequence ID" value="NZ_JSVC01000064.1"/>
</dbReference>